<feature type="non-terminal residue" evidence="2">
    <location>
        <position position="149"/>
    </location>
</feature>
<evidence type="ECO:0000313" key="2">
    <source>
        <dbReference type="EMBL" id="KIM57149.1"/>
    </source>
</evidence>
<feature type="non-terminal residue" evidence="2">
    <location>
        <position position="1"/>
    </location>
</feature>
<evidence type="ECO:0000259" key="1">
    <source>
        <dbReference type="Pfam" id="PF20722"/>
    </source>
</evidence>
<proteinExistence type="predicted"/>
<organism evidence="2 3">
    <name type="scientific">Scleroderma citrinum Foug A</name>
    <dbReference type="NCBI Taxonomy" id="1036808"/>
    <lineage>
        <taxon>Eukaryota</taxon>
        <taxon>Fungi</taxon>
        <taxon>Dikarya</taxon>
        <taxon>Basidiomycota</taxon>
        <taxon>Agaricomycotina</taxon>
        <taxon>Agaricomycetes</taxon>
        <taxon>Agaricomycetidae</taxon>
        <taxon>Boletales</taxon>
        <taxon>Sclerodermatineae</taxon>
        <taxon>Sclerodermataceae</taxon>
        <taxon>Scleroderma</taxon>
    </lineage>
</organism>
<gene>
    <name evidence="2" type="ORF">SCLCIDRAFT_54458</name>
</gene>
<dbReference type="EMBL" id="KN822105">
    <property type="protein sequence ID" value="KIM57149.1"/>
    <property type="molecule type" value="Genomic_DNA"/>
</dbReference>
<reference evidence="3" key="2">
    <citation type="submission" date="2015-01" db="EMBL/GenBank/DDBJ databases">
        <title>Evolutionary Origins and Diversification of the Mycorrhizal Mutualists.</title>
        <authorList>
            <consortium name="DOE Joint Genome Institute"/>
            <consortium name="Mycorrhizal Genomics Consortium"/>
            <person name="Kohler A."/>
            <person name="Kuo A."/>
            <person name="Nagy L.G."/>
            <person name="Floudas D."/>
            <person name="Copeland A."/>
            <person name="Barry K.W."/>
            <person name="Cichocki N."/>
            <person name="Veneault-Fourrey C."/>
            <person name="LaButti K."/>
            <person name="Lindquist E.A."/>
            <person name="Lipzen A."/>
            <person name="Lundell T."/>
            <person name="Morin E."/>
            <person name="Murat C."/>
            <person name="Riley R."/>
            <person name="Ohm R."/>
            <person name="Sun H."/>
            <person name="Tunlid A."/>
            <person name="Henrissat B."/>
            <person name="Grigoriev I.V."/>
            <person name="Hibbett D.S."/>
            <person name="Martin F."/>
        </authorList>
    </citation>
    <scope>NUCLEOTIDE SEQUENCE [LARGE SCALE GENOMIC DNA]</scope>
    <source>
        <strain evidence="3">Foug A</strain>
    </source>
</reference>
<dbReference type="InterPro" id="IPR049233">
    <property type="entry name" value="DUF6830"/>
</dbReference>
<dbReference type="Proteomes" id="UP000053989">
    <property type="component" value="Unassembled WGS sequence"/>
</dbReference>
<feature type="domain" description="DUF6830" evidence="1">
    <location>
        <begin position="1"/>
        <end position="42"/>
    </location>
</feature>
<dbReference type="InParanoid" id="A0A0C3DLP3"/>
<dbReference type="Pfam" id="PF20722">
    <property type="entry name" value="DUF6830"/>
    <property type="match status" value="1"/>
</dbReference>
<keyword evidence="3" id="KW-1185">Reference proteome</keyword>
<dbReference type="OrthoDB" id="3232986at2759"/>
<sequence>QTLRALPPSTTKHHGMYDTVIVNAEPESNWLQCGLEGHSVVQLRMIFRPLHFDHFVTYVQCFNIVPQQGIPNNINSGMGMHLVRCATKPNGSRISDMIPVTWIRSPAHLILNFGKEAHTRLTGESSYKLSTEFWLNKFWTKEFYYTLSP</sequence>
<name>A0A0C3DLP3_9AGAM</name>
<protein>
    <recommendedName>
        <fullName evidence="1">DUF6830 domain-containing protein</fullName>
    </recommendedName>
</protein>
<evidence type="ECO:0000313" key="3">
    <source>
        <dbReference type="Proteomes" id="UP000053989"/>
    </source>
</evidence>
<accession>A0A0C3DLP3</accession>
<dbReference type="AlphaFoldDB" id="A0A0C3DLP3"/>
<reference evidence="2 3" key="1">
    <citation type="submission" date="2014-04" db="EMBL/GenBank/DDBJ databases">
        <authorList>
            <consortium name="DOE Joint Genome Institute"/>
            <person name="Kuo A."/>
            <person name="Kohler A."/>
            <person name="Nagy L.G."/>
            <person name="Floudas D."/>
            <person name="Copeland A."/>
            <person name="Barry K.W."/>
            <person name="Cichocki N."/>
            <person name="Veneault-Fourrey C."/>
            <person name="LaButti K."/>
            <person name="Lindquist E.A."/>
            <person name="Lipzen A."/>
            <person name="Lundell T."/>
            <person name="Morin E."/>
            <person name="Murat C."/>
            <person name="Sun H."/>
            <person name="Tunlid A."/>
            <person name="Henrissat B."/>
            <person name="Grigoriev I.V."/>
            <person name="Hibbett D.S."/>
            <person name="Martin F."/>
            <person name="Nordberg H.P."/>
            <person name="Cantor M.N."/>
            <person name="Hua S.X."/>
        </authorList>
    </citation>
    <scope>NUCLEOTIDE SEQUENCE [LARGE SCALE GENOMIC DNA]</scope>
    <source>
        <strain evidence="2 3">Foug A</strain>
    </source>
</reference>
<dbReference type="HOGENOM" id="CLU_006344_9_0_1"/>